<dbReference type="GO" id="GO:0006508">
    <property type="term" value="P:proteolysis"/>
    <property type="evidence" value="ECO:0007669"/>
    <property type="project" value="InterPro"/>
</dbReference>
<organism evidence="3 4">
    <name type="scientific">Colletotrichum sublineola</name>
    <name type="common">Sorghum anthracnose fungus</name>
    <dbReference type="NCBI Taxonomy" id="1173701"/>
    <lineage>
        <taxon>Eukaryota</taxon>
        <taxon>Fungi</taxon>
        <taxon>Dikarya</taxon>
        <taxon>Ascomycota</taxon>
        <taxon>Pezizomycotina</taxon>
        <taxon>Sordariomycetes</taxon>
        <taxon>Hypocreomycetidae</taxon>
        <taxon>Glomerellales</taxon>
        <taxon>Glomerellaceae</taxon>
        <taxon>Colletotrichum</taxon>
        <taxon>Colletotrichum graminicola species complex</taxon>
    </lineage>
</organism>
<dbReference type="HOGENOM" id="CLU_016732_1_0_1"/>
<dbReference type="InterPro" id="IPR050452">
    <property type="entry name" value="Metacaspase"/>
</dbReference>
<dbReference type="PANTHER" id="PTHR48104:SF30">
    <property type="entry name" value="METACASPASE-1"/>
    <property type="match status" value="1"/>
</dbReference>
<proteinExistence type="inferred from homology"/>
<dbReference type="GO" id="GO:0004197">
    <property type="term" value="F:cysteine-type endopeptidase activity"/>
    <property type="evidence" value="ECO:0007669"/>
    <property type="project" value="InterPro"/>
</dbReference>
<dbReference type="Proteomes" id="UP000027238">
    <property type="component" value="Unassembled WGS sequence"/>
</dbReference>
<evidence type="ECO:0000313" key="3">
    <source>
        <dbReference type="EMBL" id="KDN67104.1"/>
    </source>
</evidence>
<reference evidence="4" key="1">
    <citation type="journal article" date="2014" name="Genome Announc.">
        <title>Draft genome sequence of Colletotrichum sublineola, a destructive pathogen of cultivated sorghum.</title>
        <authorList>
            <person name="Baroncelli R."/>
            <person name="Sanz-Martin J.M."/>
            <person name="Rech G.E."/>
            <person name="Sukno S.A."/>
            <person name="Thon M.R."/>
        </authorList>
    </citation>
    <scope>NUCLEOTIDE SEQUENCE [LARGE SCALE GENOMIC DNA]</scope>
    <source>
        <strain evidence="4">TX430BB</strain>
    </source>
</reference>
<evidence type="ECO:0000259" key="2">
    <source>
        <dbReference type="Pfam" id="PF00656"/>
    </source>
</evidence>
<dbReference type="Gene3D" id="3.40.50.1460">
    <property type="match status" value="1"/>
</dbReference>
<dbReference type="Pfam" id="PF00656">
    <property type="entry name" value="Peptidase_C14"/>
    <property type="match status" value="1"/>
</dbReference>
<dbReference type="InterPro" id="IPR011600">
    <property type="entry name" value="Pept_C14_caspase"/>
</dbReference>
<comment type="similarity">
    <text evidence="1">Belongs to the peptidase C14B family.</text>
</comment>
<feature type="domain" description="Peptidase C14 caspase" evidence="2">
    <location>
        <begin position="10"/>
        <end position="268"/>
    </location>
</feature>
<dbReference type="AlphaFoldDB" id="A0A066XHH4"/>
<accession>A0A066XHH4</accession>
<comment type="caution">
    <text evidence="3">The sequence shown here is derived from an EMBL/GenBank/DDBJ whole genome shotgun (WGS) entry which is preliminary data.</text>
</comment>
<dbReference type="PANTHER" id="PTHR48104">
    <property type="entry name" value="METACASPASE-4"/>
    <property type="match status" value="1"/>
</dbReference>
<evidence type="ECO:0000256" key="1">
    <source>
        <dbReference type="ARBA" id="ARBA00009005"/>
    </source>
</evidence>
<evidence type="ECO:0000313" key="4">
    <source>
        <dbReference type="Proteomes" id="UP000027238"/>
    </source>
</evidence>
<dbReference type="EMBL" id="JMSE01000842">
    <property type="protein sequence ID" value="KDN67104.1"/>
    <property type="molecule type" value="Genomic_DNA"/>
</dbReference>
<dbReference type="eggNOG" id="ENOG502RXP7">
    <property type="taxonomic scope" value="Eukaryota"/>
</dbReference>
<protein>
    <submittedName>
        <fullName evidence="3">Putative caspase domain-containing protein</fullName>
    </submittedName>
</protein>
<name>A0A066XHH4_COLSU</name>
<keyword evidence="4" id="KW-1185">Reference proteome</keyword>
<dbReference type="OrthoDB" id="3223806at2759"/>
<gene>
    <name evidence="3" type="ORF">CSUB01_01747</name>
</gene>
<dbReference type="OMA" id="IHRHLCA"/>
<sequence>MDKHLDTASHFAVLVGIDFYKDAPLRGCVRDVQEIAKYLNRVRPAAQVHTLTATSPSDTISSLPVEDPAFWPTYENFMSKVHQVSSIAKPGDFVHIHYSGHGTKTEPSGDLALDLLGDVQGTGVRYLHGNEFAILLRDLVSKKLQVSVVLDCCFSGGVSRNDSSIRYLDYDVKTDAAYPAAVLQGVDTGARAGHSRYRDVSMQPNWLVDPDGYTILTACGPYERAREIQIAEGRRHGALSYFLLRTFAGSGGIGNRQRHIYHQLCARFKQAWPQQNPMFYGNKDKYFFSHSNSDARAIPIQAVKKGGKFQLQAGRAQGIGEGDEFAIYPSDHMDTASSSIKGSLTATVTHTKAFQSTLEVLNSTIVGTQTWWTAVALTRKRLNEYPIRVTKTIPSRDEWSAALRERSLHAVDEDEHPFAFIVTVEDNRYKLLDESGHGITNIPVMLQAETTSDQVCDVIQHLAKFKMVRNLIKDAPVNPFSESFSIILVTSSGDTHHPGDSVQVDHHHIVTLVAENVGNRELYVYIYDMGPSWQIENILRGSHYVLPPRNGSQTYQGTARKTWKLRMQVPEAMREEGLRHCNDTIMVFVTSQLTSFDSLELPKLNELVKRGASDGVHRRGNEVLSEDWACLCFPIGIHMD</sequence>
<dbReference type="GO" id="GO:0005737">
    <property type="term" value="C:cytoplasm"/>
    <property type="evidence" value="ECO:0007669"/>
    <property type="project" value="TreeGrafter"/>
</dbReference>